<feature type="region of interest" description="Disordered" evidence="1">
    <location>
        <begin position="1"/>
        <end position="31"/>
    </location>
</feature>
<evidence type="ECO:0000256" key="2">
    <source>
        <dbReference type="SAM" id="Phobius"/>
    </source>
</evidence>
<feature type="non-terminal residue" evidence="3">
    <location>
        <position position="105"/>
    </location>
</feature>
<feature type="compositionally biased region" description="Polar residues" evidence="1">
    <location>
        <begin position="1"/>
        <end position="10"/>
    </location>
</feature>
<gene>
    <name evidence="3" type="ORF">CYNAS_LOCUS21225</name>
</gene>
<keyword evidence="2" id="KW-1133">Transmembrane helix</keyword>
<evidence type="ECO:0000256" key="1">
    <source>
        <dbReference type="SAM" id="MobiDB-lite"/>
    </source>
</evidence>
<feature type="transmembrane region" description="Helical" evidence="2">
    <location>
        <begin position="37"/>
        <end position="54"/>
    </location>
</feature>
<dbReference type="EMBL" id="CATQJL010000326">
    <property type="protein sequence ID" value="CAJ0609242.1"/>
    <property type="molecule type" value="Genomic_DNA"/>
</dbReference>
<dbReference type="Proteomes" id="UP001176961">
    <property type="component" value="Unassembled WGS sequence"/>
</dbReference>
<protein>
    <submittedName>
        <fullName evidence="3">Uncharacterized protein</fullName>
    </submittedName>
</protein>
<organism evidence="3 4">
    <name type="scientific">Cylicocyclus nassatus</name>
    <name type="common">Nematode worm</name>
    <dbReference type="NCBI Taxonomy" id="53992"/>
    <lineage>
        <taxon>Eukaryota</taxon>
        <taxon>Metazoa</taxon>
        <taxon>Ecdysozoa</taxon>
        <taxon>Nematoda</taxon>
        <taxon>Chromadorea</taxon>
        <taxon>Rhabditida</taxon>
        <taxon>Rhabditina</taxon>
        <taxon>Rhabditomorpha</taxon>
        <taxon>Strongyloidea</taxon>
        <taxon>Strongylidae</taxon>
        <taxon>Cylicocyclus</taxon>
    </lineage>
</organism>
<accession>A0AA36HEK2</accession>
<sequence>PVETTLSSRHPQLGRGSVRAANQSPSHISPAMHQPSMLRHLLLLLLAIVCVLAYPSLDDARQDVDPAYMDSWQDAPVFRGPYQKRWANQVRFGKRASWASSVRFG</sequence>
<comment type="caution">
    <text evidence="3">The sequence shown here is derived from an EMBL/GenBank/DDBJ whole genome shotgun (WGS) entry which is preliminary data.</text>
</comment>
<evidence type="ECO:0000313" key="3">
    <source>
        <dbReference type="EMBL" id="CAJ0609242.1"/>
    </source>
</evidence>
<keyword evidence="2" id="KW-0472">Membrane</keyword>
<keyword evidence="4" id="KW-1185">Reference proteome</keyword>
<proteinExistence type="predicted"/>
<reference evidence="3" key="1">
    <citation type="submission" date="2023-07" db="EMBL/GenBank/DDBJ databases">
        <authorList>
            <consortium name="CYATHOMIX"/>
        </authorList>
    </citation>
    <scope>NUCLEOTIDE SEQUENCE</scope>
    <source>
        <strain evidence="3">N/A</strain>
    </source>
</reference>
<dbReference type="AlphaFoldDB" id="A0AA36HEK2"/>
<keyword evidence="2" id="KW-0812">Transmembrane</keyword>
<name>A0AA36HEK2_CYLNA</name>
<evidence type="ECO:0000313" key="4">
    <source>
        <dbReference type="Proteomes" id="UP001176961"/>
    </source>
</evidence>